<dbReference type="PANTHER" id="PTHR42791">
    <property type="entry name" value="GNAT FAMILY ACETYLTRANSFERASE"/>
    <property type="match status" value="1"/>
</dbReference>
<dbReference type="VEuPathDB" id="FungiDB:I303_01678"/>
<dbReference type="InterPro" id="IPR052523">
    <property type="entry name" value="Trichothecene_AcTrans"/>
</dbReference>
<proteinExistence type="predicted"/>
<name>A0A1A6ABQ6_9TREE</name>
<dbReference type="GeneID" id="28965377"/>
<reference evidence="3" key="2">
    <citation type="submission" date="2013-07" db="EMBL/GenBank/DDBJ databases">
        <authorList>
            <consortium name="The Broad Institute Genome Sequencing Platform"/>
            <person name="Cuomo C."/>
            <person name="Litvintseva A."/>
            <person name="Chen Y."/>
            <person name="Heitman J."/>
            <person name="Sun S."/>
            <person name="Springer D."/>
            <person name="Dromer F."/>
            <person name="Young S.K."/>
            <person name="Zeng Q."/>
            <person name="Gargeya S."/>
            <person name="Fitzgerald M."/>
            <person name="Abouelleil A."/>
            <person name="Alvarado L."/>
            <person name="Berlin A.M."/>
            <person name="Chapman S.B."/>
            <person name="Dewar J."/>
            <person name="Goldberg J."/>
            <person name="Griggs A."/>
            <person name="Gujja S."/>
            <person name="Hansen M."/>
            <person name="Howarth C."/>
            <person name="Imamovic A."/>
            <person name="Larimer J."/>
            <person name="McCowan C."/>
            <person name="Murphy C."/>
            <person name="Pearson M."/>
            <person name="Priest M."/>
            <person name="Roberts A."/>
            <person name="Saif S."/>
            <person name="Shea T."/>
            <person name="Sykes S."/>
            <person name="Wortman J."/>
            <person name="Nusbaum C."/>
            <person name="Birren B."/>
        </authorList>
    </citation>
    <scope>NUCLEOTIDE SEQUENCE</scope>
    <source>
        <strain evidence="3">CBS 10117</strain>
    </source>
</reference>
<dbReference type="Proteomes" id="UP000078595">
    <property type="component" value="Chromosome 2"/>
</dbReference>
<dbReference type="EMBL" id="CP144531">
    <property type="protein sequence ID" value="WWC59623.1"/>
    <property type="molecule type" value="Genomic_DNA"/>
</dbReference>
<reference evidence="2" key="1">
    <citation type="submission" date="2013-07" db="EMBL/GenBank/DDBJ databases">
        <title>The Genome Sequence of Cryptococcus dejecticola CBS10117.</title>
        <authorList>
            <consortium name="The Broad Institute Genome Sequencing Platform"/>
            <person name="Cuomo C."/>
            <person name="Litvintseva A."/>
            <person name="Chen Y."/>
            <person name="Heitman J."/>
            <person name="Sun S."/>
            <person name="Springer D."/>
            <person name="Dromer F."/>
            <person name="Young S.K."/>
            <person name="Zeng Q."/>
            <person name="Gargeya S."/>
            <person name="Fitzgerald M."/>
            <person name="Abouelleil A."/>
            <person name="Alvarado L."/>
            <person name="Berlin A.M."/>
            <person name="Chapman S.B."/>
            <person name="Dewar J."/>
            <person name="Goldberg J."/>
            <person name="Griggs A."/>
            <person name="Gujja S."/>
            <person name="Hansen M."/>
            <person name="Howarth C."/>
            <person name="Imamovic A."/>
            <person name="Larimer J."/>
            <person name="McCowan C."/>
            <person name="Murphy C."/>
            <person name="Pearson M."/>
            <person name="Priest M."/>
            <person name="Roberts A."/>
            <person name="Saif S."/>
            <person name="Shea T."/>
            <person name="Sykes S."/>
            <person name="Wortman J."/>
            <person name="Nusbaum C."/>
            <person name="Birren B."/>
        </authorList>
    </citation>
    <scope>NUCLEOTIDE SEQUENCE [LARGE SCALE GENOMIC DNA]</scope>
    <source>
        <strain evidence="2">CBS 10117</strain>
    </source>
</reference>
<dbReference type="Gene3D" id="3.40.630.30">
    <property type="match status" value="2"/>
</dbReference>
<dbReference type="PANTHER" id="PTHR42791:SF1">
    <property type="entry name" value="N-ACETYLTRANSFERASE DOMAIN-CONTAINING PROTEIN"/>
    <property type="match status" value="1"/>
</dbReference>
<dbReference type="SUPFAM" id="SSF55729">
    <property type="entry name" value="Acyl-CoA N-acyltransferases (Nat)"/>
    <property type="match status" value="1"/>
</dbReference>
<evidence type="ECO:0000256" key="1">
    <source>
        <dbReference type="SAM" id="MobiDB-lite"/>
    </source>
</evidence>
<sequence length="505" mass="56830">MDSQENYNYTYGKPQSTLGVTGTGGRQPVTQDLWPRNSWQFAQTKHDESVHLCQEVNPGENAASRVIQLYHENLHNATPDAFHEVMAKYGHETTWTLSSLSWSYESDGRAYFRRHVEAGLVQDDGVQPDIWTVRDLGDVIRGVITYTNSGKSYNSFHTDFSAHRKQQYLESLATDKEFQEWADGKCAKTFRSVRRNLGFSTKNSLKITSIVADQSCPQRGYATALVEQAKKDAQAASIPAWCYALDERAVAFWQKSDESVPVTGMTYIPPGVHVIRCPSHTYLLRESSDAELADKLNFLSHIGPQFDPQDETWKLMSDPKNEGGKRCELFTSSDAAGIQAVIAFTLPQNSQEYSKWTEWDNKYYEASTALLEPGRQFWRRTTLKDTWDEIMDSLARCGYKNTIELAFLVTPAAARGQGHASALVDIAKAAATEAKTPIWLAAHHDEPIKFYSNRGFKTLFRKYLPLNAKEDVAGENQVDAEPSRWKNETVLTIMGYDPTTSEGAA</sequence>
<dbReference type="InterPro" id="IPR016181">
    <property type="entry name" value="Acyl_CoA_acyltransferase"/>
</dbReference>
<evidence type="ECO:0000313" key="3">
    <source>
        <dbReference type="EMBL" id="WWC59623.1"/>
    </source>
</evidence>
<keyword evidence="4" id="KW-1185">Reference proteome</keyword>
<dbReference type="EMBL" id="KI894028">
    <property type="protein sequence ID" value="OBR87473.1"/>
    <property type="molecule type" value="Genomic_DNA"/>
</dbReference>
<feature type="region of interest" description="Disordered" evidence="1">
    <location>
        <begin position="1"/>
        <end position="26"/>
    </location>
</feature>
<dbReference type="AlphaFoldDB" id="A0A1A6ABQ6"/>
<evidence type="ECO:0000313" key="4">
    <source>
        <dbReference type="Proteomes" id="UP000078595"/>
    </source>
</evidence>
<dbReference type="RefSeq" id="XP_018265315.1">
    <property type="nucleotide sequence ID" value="XM_018405034.1"/>
</dbReference>
<evidence type="ECO:0008006" key="5">
    <source>
        <dbReference type="Google" id="ProtNLM"/>
    </source>
</evidence>
<evidence type="ECO:0000313" key="2">
    <source>
        <dbReference type="EMBL" id="OBR87473.1"/>
    </source>
</evidence>
<gene>
    <name evidence="2" type="ORF">I303_01678</name>
    <name evidence="3" type="ORF">I303_102182</name>
</gene>
<protein>
    <recommendedName>
        <fullName evidence="5">N-acetyltransferase domain-containing protein</fullName>
    </recommendedName>
</protein>
<dbReference type="KEGG" id="kdj:28965377"/>
<organism evidence="2">
    <name type="scientific">Kwoniella dejecticola CBS 10117</name>
    <dbReference type="NCBI Taxonomy" id="1296121"/>
    <lineage>
        <taxon>Eukaryota</taxon>
        <taxon>Fungi</taxon>
        <taxon>Dikarya</taxon>
        <taxon>Basidiomycota</taxon>
        <taxon>Agaricomycotina</taxon>
        <taxon>Tremellomycetes</taxon>
        <taxon>Tremellales</taxon>
        <taxon>Cryptococcaceae</taxon>
        <taxon>Kwoniella</taxon>
    </lineage>
</organism>
<feature type="compositionally biased region" description="Polar residues" evidence="1">
    <location>
        <begin position="1"/>
        <end position="20"/>
    </location>
</feature>
<reference evidence="3" key="3">
    <citation type="submission" date="2024-02" db="EMBL/GenBank/DDBJ databases">
        <title>Comparative genomics of Cryptococcus and Kwoniella reveals pathogenesis evolution and contrasting modes of karyotype evolution via chromosome fusion or intercentromeric recombination.</title>
        <authorList>
            <person name="Coelho M.A."/>
            <person name="David-Palma M."/>
            <person name="Shea T."/>
            <person name="Bowers K."/>
            <person name="McGinley-Smith S."/>
            <person name="Mohammad A.W."/>
            <person name="Gnirke A."/>
            <person name="Yurkov A.M."/>
            <person name="Nowrousian M."/>
            <person name="Sun S."/>
            <person name="Cuomo C.A."/>
            <person name="Heitman J."/>
        </authorList>
    </citation>
    <scope>NUCLEOTIDE SEQUENCE</scope>
    <source>
        <strain evidence="3">CBS 10117</strain>
    </source>
</reference>
<accession>A0A1A6ABQ6</accession>